<sequence>MRYDSCRQCTKRRIKCDKGTPQCFKCVKRGLECSGVGKTYRFVENYTSRVVKASSLPRDPSYSERLQQGDRIKLNDGPHRYWKEVRATLDEGRGHSTEDEDEDCEIEAAVVSPSCSGISHADTATVQQPLLQAFSLIGFAQEANTPLIPSLQTHRPEQMMLFDHFARVIAPYMVIYDAEDNGYRNLILPLAHQDPLVERAVSVVSAFHLGIQQANLRSHAESGRTAIITRLRQDAMQGSAEQVLTLSTWVTLIVLLVGETVTGSSEFVHLFEMLRSLVTLQSTQTSGSSAMSRFLDYQRRMFLLLTPPLVGATEPTEPWSMDEDSFFDFFGLSPTVERENRRDIAVLKCAYKTTYTLIMRQNASLLPEHTVSDTLEELRTLVAPMGKCTKGAQALVWVYFVQ</sequence>
<dbReference type="InterPro" id="IPR001138">
    <property type="entry name" value="Zn2Cys6_DnaBD"/>
</dbReference>
<gene>
    <name evidence="4" type="ORF">WHR41_09207</name>
</gene>
<dbReference type="Proteomes" id="UP000803884">
    <property type="component" value="Unassembled WGS sequence"/>
</dbReference>
<keyword evidence="5" id="KW-1185">Reference proteome</keyword>
<evidence type="ECO:0000256" key="1">
    <source>
        <dbReference type="ARBA" id="ARBA00004123"/>
    </source>
</evidence>
<dbReference type="GO" id="GO:0000976">
    <property type="term" value="F:transcription cis-regulatory region binding"/>
    <property type="evidence" value="ECO:0007669"/>
    <property type="project" value="TreeGrafter"/>
</dbReference>
<dbReference type="InterPro" id="IPR021858">
    <property type="entry name" value="Fun_TF"/>
</dbReference>
<dbReference type="Pfam" id="PF11951">
    <property type="entry name" value="Fungal_trans_2"/>
    <property type="match status" value="1"/>
</dbReference>
<dbReference type="PROSITE" id="PS50048">
    <property type="entry name" value="ZN2_CY6_FUNGAL_2"/>
    <property type="match status" value="1"/>
</dbReference>
<dbReference type="Gene3D" id="4.10.240.10">
    <property type="entry name" value="Zn(2)-C6 fungal-type DNA-binding domain"/>
    <property type="match status" value="1"/>
</dbReference>
<evidence type="ECO:0000256" key="2">
    <source>
        <dbReference type="ARBA" id="ARBA00023242"/>
    </source>
</evidence>
<dbReference type="GeneID" id="96010649"/>
<dbReference type="GO" id="GO:0008270">
    <property type="term" value="F:zinc ion binding"/>
    <property type="evidence" value="ECO:0007669"/>
    <property type="project" value="InterPro"/>
</dbReference>
<dbReference type="EMBL" id="JAAQHG020000091">
    <property type="protein sequence ID" value="KAL1581957.1"/>
    <property type="molecule type" value="Genomic_DNA"/>
</dbReference>
<organism evidence="4 5">
    <name type="scientific">Cladosporium halotolerans</name>
    <dbReference type="NCBI Taxonomy" id="1052096"/>
    <lineage>
        <taxon>Eukaryota</taxon>
        <taxon>Fungi</taxon>
        <taxon>Dikarya</taxon>
        <taxon>Ascomycota</taxon>
        <taxon>Pezizomycotina</taxon>
        <taxon>Dothideomycetes</taxon>
        <taxon>Dothideomycetidae</taxon>
        <taxon>Cladosporiales</taxon>
        <taxon>Cladosporiaceae</taxon>
        <taxon>Cladosporium</taxon>
    </lineage>
</organism>
<name>A0AB34KDD5_9PEZI</name>
<dbReference type="RefSeq" id="XP_069225064.1">
    <property type="nucleotide sequence ID" value="XM_069377811.1"/>
</dbReference>
<dbReference type="GO" id="GO:0000981">
    <property type="term" value="F:DNA-binding transcription factor activity, RNA polymerase II-specific"/>
    <property type="evidence" value="ECO:0007669"/>
    <property type="project" value="InterPro"/>
</dbReference>
<dbReference type="CDD" id="cd00067">
    <property type="entry name" value="GAL4"/>
    <property type="match status" value="1"/>
</dbReference>
<evidence type="ECO:0000313" key="5">
    <source>
        <dbReference type="Proteomes" id="UP000803884"/>
    </source>
</evidence>
<protein>
    <recommendedName>
        <fullName evidence="3">Zn(2)-C6 fungal-type domain-containing protein</fullName>
    </recommendedName>
</protein>
<dbReference type="InterPro" id="IPR036864">
    <property type="entry name" value="Zn2-C6_fun-type_DNA-bd_sf"/>
</dbReference>
<dbReference type="PROSITE" id="PS00463">
    <property type="entry name" value="ZN2_CY6_FUNGAL_1"/>
    <property type="match status" value="1"/>
</dbReference>
<dbReference type="PANTHER" id="PTHR37534">
    <property type="entry name" value="TRANSCRIPTIONAL ACTIVATOR PROTEIN UGA3"/>
    <property type="match status" value="1"/>
</dbReference>
<dbReference type="AlphaFoldDB" id="A0AB34KDD5"/>
<keyword evidence="2" id="KW-0539">Nucleus</keyword>
<feature type="domain" description="Zn(2)-C6 fungal-type" evidence="3">
    <location>
        <begin position="5"/>
        <end position="34"/>
    </location>
</feature>
<evidence type="ECO:0000259" key="3">
    <source>
        <dbReference type="PROSITE" id="PS50048"/>
    </source>
</evidence>
<dbReference type="GO" id="GO:0005634">
    <property type="term" value="C:nucleus"/>
    <property type="evidence" value="ECO:0007669"/>
    <property type="project" value="UniProtKB-SubCell"/>
</dbReference>
<dbReference type="Pfam" id="PF00172">
    <property type="entry name" value="Zn_clus"/>
    <property type="match status" value="1"/>
</dbReference>
<evidence type="ECO:0000313" key="4">
    <source>
        <dbReference type="EMBL" id="KAL1581957.1"/>
    </source>
</evidence>
<dbReference type="PANTHER" id="PTHR37534:SF17">
    <property type="entry name" value="ZN(2)-C6 FUNGAL-TYPE DOMAIN-CONTAINING PROTEIN"/>
    <property type="match status" value="1"/>
</dbReference>
<comment type="caution">
    <text evidence="4">The sequence shown here is derived from an EMBL/GenBank/DDBJ whole genome shotgun (WGS) entry which is preliminary data.</text>
</comment>
<dbReference type="SUPFAM" id="SSF57701">
    <property type="entry name" value="Zn2/Cys6 DNA-binding domain"/>
    <property type="match status" value="1"/>
</dbReference>
<comment type="subcellular location">
    <subcellularLocation>
        <location evidence="1">Nucleus</location>
    </subcellularLocation>
</comment>
<dbReference type="SMART" id="SM00066">
    <property type="entry name" value="GAL4"/>
    <property type="match status" value="1"/>
</dbReference>
<proteinExistence type="predicted"/>
<dbReference type="GO" id="GO:0045944">
    <property type="term" value="P:positive regulation of transcription by RNA polymerase II"/>
    <property type="evidence" value="ECO:0007669"/>
    <property type="project" value="TreeGrafter"/>
</dbReference>
<reference evidence="4 5" key="1">
    <citation type="journal article" date="2020" name="Microbiol. Resour. Announc.">
        <title>Draft Genome Sequence of a Cladosporium Species Isolated from the Mesophotic Ascidian Didemnum maculosum.</title>
        <authorList>
            <person name="Gioti A."/>
            <person name="Siaperas R."/>
            <person name="Nikolaivits E."/>
            <person name="Le Goff G."/>
            <person name="Ouazzani J."/>
            <person name="Kotoulas G."/>
            <person name="Topakas E."/>
        </authorList>
    </citation>
    <scope>NUCLEOTIDE SEQUENCE [LARGE SCALE GENOMIC DNA]</scope>
    <source>
        <strain evidence="4 5">TM138-S3</strain>
    </source>
</reference>
<accession>A0AB34KDD5</accession>